<comment type="caution">
    <text evidence="9">The sequence shown here is derived from an EMBL/GenBank/DDBJ whole genome shotgun (WGS) entry which is preliminary data.</text>
</comment>
<dbReference type="PANTHER" id="PTHR13383">
    <property type="entry name" value="RIBONUCLEASE H2 SUBUNIT B"/>
    <property type="match status" value="1"/>
</dbReference>
<dbReference type="Gene3D" id="1.10.20.120">
    <property type="match status" value="1"/>
</dbReference>
<feature type="compositionally biased region" description="Low complexity" evidence="6">
    <location>
        <begin position="7"/>
        <end position="28"/>
    </location>
</feature>
<reference evidence="9 10" key="1">
    <citation type="submission" date="2015-09" db="EMBL/GenBank/DDBJ databases">
        <title>Draft genome of a European isolate of the apple canker pathogen Neonectria ditissima.</title>
        <authorList>
            <person name="Gomez-Cortecero A."/>
            <person name="Harrison R.J."/>
            <person name="Armitage A.D."/>
        </authorList>
    </citation>
    <scope>NUCLEOTIDE SEQUENCE [LARGE SCALE GENOMIC DNA]</scope>
    <source>
        <strain evidence="9 10">R09/05</strain>
    </source>
</reference>
<dbReference type="InterPro" id="IPR019024">
    <property type="entry name" value="RNase_H2_suB_wHTH"/>
</dbReference>
<dbReference type="GO" id="GO:0005654">
    <property type="term" value="C:nucleoplasm"/>
    <property type="evidence" value="ECO:0007669"/>
    <property type="project" value="TreeGrafter"/>
</dbReference>
<keyword evidence="3" id="KW-0539">Nucleus</keyword>
<feature type="domain" description="Rnh202 triple barrel" evidence="8">
    <location>
        <begin position="41"/>
        <end position="131"/>
    </location>
</feature>
<dbReference type="OrthoDB" id="29098at2759"/>
<evidence type="ECO:0000256" key="1">
    <source>
        <dbReference type="ARBA" id="ARBA00004123"/>
    </source>
</evidence>
<dbReference type="CDD" id="cd09270">
    <property type="entry name" value="RNase_H2-B"/>
    <property type="match status" value="1"/>
</dbReference>
<organism evidence="9 10">
    <name type="scientific">Neonectria ditissima</name>
    <dbReference type="NCBI Taxonomy" id="78410"/>
    <lineage>
        <taxon>Eukaryota</taxon>
        <taxon>Fungi</taxon>
        <taxon>Dikarya</taxon>
        <taxon>Ascomycota</taxon>
        <taxon>Pezizomycotina</taxon>
        <taxon>Sordariomycetes</taxon>
        <taxon>Hypocreomycetidae</taxon>
        <taxon>Hypocreales</taxon>
        <taxon>Nectriaceae</taxon>
        <taxon>Neonectria</taxon>
    </lineage>
</organism>
<feature type="region of interest" description="Disordered" evidence="6">
    <location>
        <begin position="382"/>
        <end position="439"/>
    </location>
</feature>
<dbReference type="EMBL" id="LKCW01000351">
    <property type="protein sequence ID" value="KPM34350.1"/>
    <property type="molecule type" value="Genomic_DNA"/>
</dbReference>
<dbReference type="Pfam" id="PF17745">
    <property type="entry name" value="Ydr279_N"/>
    <property type="match status" value="1"/>
</dbReference>
<dbReference type="AlphaFoldDB" id="A0A0P7AB87"/>
<feature type="domain" description="Ribonuclease H2 subunit B wHTH" evidence="7">
    <location>
        <begin position="134"/>
        <end position="343"/>
    </location>
</feature>
<comment type="subcellular location">
    <subcellularLocation>
        <location evidence="1">Nucleus</location>
    </subcellularLocation>
</comment>
<evidence type="ECO:0000256" key="3">
    <source>
        <dbReference type="ARBA" id="ARBA00023242"/>
    </source>
</evidence>
<proteinExistence type="predicted"/>
<dbReference type="InterPro" id="IPR040456">
    <property type="entry name" value="RNase_H2_suB"/>
</dbReference>
<name>A0A0P7AB87_9HYPO</name>
<evidence type="ECO:0000256" key="2">
    <source>
        <dbReference type="ARBA" id="ARBA00019062"/>
    </source>
</evidence>
<gene>
    <name evidence="9" type="ORF">AK830_g12220</name>
</gene>
<dbReference type="GO" id="GO:0006401">
    <property type="term" value="P:RNA catabolic process"/>
    <property type="evidence" value="ECO:0007669"/>
    <property type="project" value="TreeGrafter"/>
</dbReference>
<comment type="function">
    <text evidence="4">Non catalytic subunit of RNase H2, an endonuclease that specifically degrades the RNA of RNA:DNA hybrids. Participates in DNA replication, possibly by mediating the removal of lagging-strand Okazaki fragment RNA primers during DNA replication. Mediates the excision of single ribonucleotides from DNA:RNA duplexes.</text>
</comment>
<keyword evidence="10" id="KW-1185">Reference proteome</keyword>
<evidence type="ECO:0000259" key="7">
    <source>
        <dbReference type="Pfam" id="PF09468"/>
    </source>
</evidence>
<dbReference type="InterPro" id="IPR041195">
    <property type="entry name" value="Rnh202_N"/>
</dbReference>
<evidence type="ECO:0000256" key="6">
    <source>
        <dbReference type="SAM" id="MobiDB-lite"/>
    </source>
</evidence>
<dbReference type="PANTHER" id="PTHR13383:SF11">
    <property type="entry name" value="RIBONUCLEASE H2 SUBUNIT B"/>
    <property type="match status" value="1"/>
</dbReference>
<protein>
    <recommendedName>
        <fullName evidence="2">Ribonuclease H2 subunit B</fullName>
    </recommendedName>
    <alternativeName>
        <fullName evidence="5">Ribonuclease HI subunit B</fullName>
    </alternativeName>
</protein>
<feature type="region of interest" description="Disordered" evidence="6">
    <location>
        <begin position="258"/>
        <end position="294"/>
    </location>
</feature>
<sequence length="439" mass="48183">MARTRSAKAAPAASKAASDSKSASSKFSLAPQSDTPSKLFILPSKATADARIVTLPNPRHLRPARYLVCPETGIYEFTKVAAPKTTPRSWLIETTSTSTRAEADADADKDVTNLSAETSTGQELYLATAIDPLFLFLPALAEVKTSKGSDEQKRMYLTSDDHFEKLPDESSHLSEILRCPKTRALMERRMGAICNTVEAGDESMFRLNNQKLVGVILDKAKRMSEGGLPPSMDEKFVKKALEAPILVQKREMKGGELVAAASQVSTPQTESAKSQSTVTSAETTESSESQPSTVVTSFSEEVVTEAIVSAMEASPEVIQLQRLRVAFNFICSNYVASTLAAQLLASLAKSDSSLVDFSPLDEYLSKLSKLRADALISRSMGDYSRKHDRDEEEDEARAEKKRKLEEEKKRKASESRGIRNLKKVNTTGMKKMSDFFKKK</sequence>
<evidence type="ECO:0000313" key="10">
    <source>
        <dbReference type="Proteomes" id="UP000050424"/>
    </source>
</evidence>
<evidence type="ECO:0000313" key="9">
    <source>
        <dbReference type="EMBL" id="KPM34350.1"/>
    </source>
</evidence>
<accession>A0A0P7AB87</accession>
<evidence type="ECO:0000259" key="8">
    <source>
        <dbReference type="Pfam" id="PF17745"/>
    </source>
</evidence>
<dbReference type="Gene3D" id="2.20.25.530">
    <property type="match status" value="1"/>
</dbReference>
<feature type="compositionally biased region" description="Basic and acidic residues" evidence="6">
    <location>
        <begin position="402"/>
        <end position="417"/>
    </location>
</feature>
<feature type="region of interest" description="Disordered" evidence="6">
    <location>
        <begin position="1"/>
        <end position="33"/>
    </location>
</feature>
<dbReference type="GO" id="GO:0032299">
    <property type="term" value="C:ribonuclease H2 complex"/>
    <property type="evidence" value="ECO:0007669"/>
    <property type="project" value="InterPro"/>
</dbReference>
<dbReference type="STRING" id="78410.A0A0P7AB87"/>
<evidence type="ECO:0000256" key="4">
    <source>
        <dbReference type="ARBA" id="ARBA00024778"/>
    </source>
</evidence>
<evidence type="ECO:0000256" key="5">
    <source>
        <dbReference type="ARBA" id="ARBA00033464"/>
    </source>
</evidence>
<feature type="compositionally biased region" description="Low complexity" evidence="6">
    <location>
        <begin position="274"/>
        <end position="294"/>
    </location>
</feature>
<dbReference type="Pfam" id="PF09468">
    <property type="entry name" value="RNase_H2-Ydr279"/>
    <property type="match status" value="1"/>
</dbReference>
<feature type="compositionally biased region" description="Polar residues" evidence="6">
    <location>
        <begin position="262"/>
        <end position="273"/>
    </location>
</feature>
<dbReference type="Proteomes" id="UP000050424">
    <property type="component" value="Unassembled WGS sequence"/>
</dbReference>